<dbReference type="HAMAP" id="MF_00236">
    <property type="entry name" value="TatA_E"/>
    <property type="match status" value="1"/>
</dbReference>
<dbReference type="NCBIfam" id="TIGR01411">
    <property type="entry name" value="tatAE"/>
    <property type="match status" value="1"/>
</dbReference>
<comment type="function">
    <text evidence="9">Part of the twin-arginine translocation (Tat) system that transports large folded proteins containing a characteristic twin-arginine motif in their signal peptide across membranes. TatA could form the protein-conducting channel of the Tat system.</text>
</comment>
<evidence type="ECO:0000256" key="10">
    <source>
        <dbReference type="SAM" id="MobiDB-lite"/>
    </source>
</evidence>
<evidence type="ECO:0000256" key="6">
    <source>
        <dbReference type="ARBA" id="ARBA00022989"/>
    </source>
</evidence>
<dbReference type="InterPro" id="IPR006312">
    <property type="entry name" value="TatA/E"/>
</dbReference>
<dbReference type="GO" id="GO:0033281">
    <property type="term" value="C:TAT protein transport complex"/>
    <property type="evidence" value="ECO:0007669"/>
    <property type="project" value="UniProtKB-UniRule"/>
</dbReference>
<evidence type="ECO:0000256" key="1">
    <source>
        <dbReference type="ARBA" id="ARBA00004162"/>
    </source>
</evidence>
<keyword evidence="4 9" id="KW-0812">Transmembrane</keyword>
<accession>A0A556QR85</accession>
<keyword evidence="5 9" id="KW-0653">Protein transport</keyword>
<dbReference type="InterPro" id="IPR003369">
    <property type="entry name" value="TatA/B/E"/>
</dbReference>
<comment type="subcellular location">
    <subcellularLocation>
        <location evidence="1 9">Cell membrane</location>
        <topology evidence="1 9">Single-pass membrane protein</topology>
    </subcellularLocation>
</comment>
<dbReference type="AlphaFoldDB" id="A0A556QR85"/>
<proteinExistence type="inferred from homology"/>
<feature type="region of interest" description="Disordered" evidence="10">
    <location>
        <begin position="50"/>
        <end position="83"/>
    </location>
</feature>
<dbReference type="OrthoDB" id="200340at2"/>
<name>A0A556QR85_9BACT</name>
<dbReference type="Pfam" id="PF02416">
    <property type="entry name" value="TatA_B_E"/>
    <property type="match status" value="1"/>
</dbReference>
<reference evidence="11 12" key="1">
    <citation type="submission" date="2019-07" db="EMBL/GenBank/DDBJ databases">
        <title>Description of 53C-WASEF.</title>
        <authorList>
            <person name="Pitt A."/>
            <person name="Hahn M.W."/>
        </authorList>
    </citation>
    <scope>NUCLEOTIDE SEQUENCE [LARGE SCALE GENOMIC DNA]</scope>
    <source>
        <strain evidence="11 12">53C-WASEF</strain>
    </source>
</reference>
<dbReference type="Gene3D" id="1.20.5.3310">
    <property type="match status" value="1"/>
</dbReference>
<gene>
    <name evidence="9" type="primary">tatA</name>
    <name evidence="11" type="ORF">FPL22_07625</name>
</gene>
<dbReference type="PANTHER" id="PTHR42982">
    <property type="entry name" value="SEC-INDEPENDENT PROTEIN TRANSLOCASE PROTEIN TATA"/>
    <property type="match status" value="1"/>
</dbReference>
<dbReference type="Proteomes" id="UP000315648">
    <property type="component" value="Unassembled WGS sequence"/>
</dbReference>
<sequence length="83" mass="8822">MNSLSTTVAAVFGLGGMELFLILAVVMLLFGAKKLPELAKGLGKSIKEFKKASNETDNEDEDGEPSVKKPVSKPETTKTHGSN</sequence>
<evidence type="ECO:0000256" key="7">
    <source>
        <dbReference type="ARBA" id="ARBA00023010"/>
    </source>
</evidence>
<keyword evidence="12" id="KW-1185">Reference proteome</keyword>
<evidence type="ECO:0000256" key="3">
    <source>
        <dbReference type="ARBA" id="ARBA00022475"/>
    </source>
</evidence>
<comment type="similarity">
    <text evidence="9">Belongs to the TatA/E family.</text>
</comment>
<feature type="transmembrane region" description="Helical" evidence="9">
    <location>
        <begin position="6"/>
        <end position="30"/>
    </location>
</feature>
<dbReference type="GO" id="GO:0008320">
    <property type="term" value="F:protein transmembrane transporter activity"/>
    <property type="evidence" value="ECO:0007669"/>
    <property type="project" value="UniProtKB-UniRule"/>
</dbReference>
<evidence type="ECO:0000313" key="11">
    <source>
        <dbReference type="EMBL" id="TSJ79154.1"/>
    </source>
</evidence>
<organism evidence="11 12">
    <name type="scientific">Rariglobus hedericola</name>
    <dbReference type="NCBI Taxonomy" id="2597822"/>
    <lineage>
        <taxon>Bacteria</taxon>
        <taxon>Pseudomonadati</taxon>
        <taxon>Verrucomicrobiota</taxon>
        <taxon>Opitutia</taxon>
        <taxon>Opitutales</taxon>
        <taxon>Opitutaceae</taxon>
        <taxon>Rariglobus</taxon>
    </lineage>
</organism>
<dbReference type="PANTHER" id="PTHR42982:SF1">
    <property type="entry name" value="SEC-INDEPENDENT PROTEIN TRANSLOCASE PROTEIN TATA"/>
    <property type="match status" value="1"/>
</dbReference>
<evidence type="ECO:0000256" key="9">
    <source>
        <dbReference type="HAMAP-Rule" id="MF_00236"/>
    </source>
</evidence>
<evidence type="ECO:0000256" key="2">
    <source>
        <dbReference type="ARBA" id="ARBA00022448"/>
    </source>
</evidence>
<comment type="subunit">
    <text evidence="9">Forms a complex with TatC.</text>
</comment>
<evidence type="ECO:0000256" key="8">
    <source>
        <dbReference type="ARBA" id="ARBA00023136"/>
    </source>
</evidence>
<evidence type="ECO:0000256" key="5">
    <source>
        <dbReference type="ARBA" id="ARBA00022927"/>
    </source>
</evidence>
<keyword evidence="6 9" id="KW-1133">Transmembrane helix</keyword>
<dbReference type="EMBL" id="VMBG01000001">
    <property type="protein sequence ID" value="TSJ79154.1"/>
    <property type="molecule type" value="Genomic_DNA"/>
</dbReference>
<dbReference type="GO" id="GO:0043953">
    <property type="term" value="P:protein transport by the Tat complex"/>
    <property type="evidence" value="ECO:0007669"/>
    <property type="project" value="UniProtKB-UniRule"/>
</dbReference>
<protein>
    <recommendedName>
        <fullName evidence="9">Sec-independent protein translocase protein TatA</fullName>
    </recommendedName>
</protein>
<dbReference type="RefSeq" id="WP_144229496.1">
    <property type="nucleotide sequence ID" value="NZ_CBCRVV010000027.1"/>
</dbReference>
<comment type="caution">
    <text evidence="11">The sequence shown here is derived from an EMBL/GenBank/DDBJ whole genome shotgun (WGS) entry which is preliminary data.</text>
</comment>
<keyword evidence="2 9" id="KW-0813">Transport</keyword>
<keyword evidence="8 9" id="KW-0472">Membrane</keyword>
<keyword evidence="7 9" id="KW-0811">Translocation</keyword>
<evidence type="ECO:0000256" key="4">
    <source>
        <dbReference type="ARBA" id="ARBA00022692"/>
    </source>
</evidence>
<evidence type="ECO:0000313" key="12">
    <source>
        <dbReference type="Proteomes" id="UP000315648"/>
    </source>
</evidence>
<keyword evidence="3 9" id="KW-1003">Cell membrane</keyword>